<accession>A0A3N4IEA5</accession>
<evidence type="ECO:0000313" key="2">
    <source>
        <dbReference type="EMBL" id="RPA82541.1"/>
    </source>
</evidence>
<feature type="region of interest" description="Disordered" evidence="1">
    <location>
        <begin position="1"/>
        <end position="63"/>
    </location>
</feature>
<proteinExistence type="predicted"/>
<dbReference type="Proteomes" id="UP000275078">
    <property type="component" value="Unassembled WGS sequence"/>
</dbReference>
<feature type="compositionally biased region" description="Polar residues" evidence="1">
    <location>
        <begin position="10"/>
        <end position="27"/>
    </location>
</feature>
<evidence type="ECO:0000313" key="3">
    <source>
        <dbReference type="Proteomes" id="UP000275078"/>
    </source>
</evidence>
<protein>
    <submittedName>
        <fullName evidence="2">Uncharacterized protein</fullName>
    </submittedName>
</protein>
<dbReference type="EMBL" id="ML119670">
    <property type="protein sequence ID" value="RPA82541.1"/>
    <property type="molecule type" value="Genomic_DNA"/>
</dbReference>
<sequence length="63" mass="6446">MGNNKKRQRANPQPSTAKNTSAIQHSAAQADEAGNEVDEDVAGAYGRVGSVGGSGKRENGFTG</sequence>
<dbReference type="AlphaFoldDB" id="A0A3N4IEA5"/>
<reference evidence="2 3" key="1">
    <citation type="journal article" date="2018" name="Nat. Ecol. Evol.">
        <title>Pezizomycetes genomes reveal the molecular basis of ectomycorrhizal truffle lifestyle.</title>
        <authorList>
            <person name="Murat C."/>
            <person name="Payen T."/>
            <person name="Noel B."/>
            <person name="Kuo A."/>
            <person name="Morin E."/>
            <person name="Chen J."/>
            <person name="Kohler A."/>
            <person name="Krizsan K."/>
            <person name="Balestrini R."/>
            <person name="Da Silva C."/>
            <person name="Montanini B."/>
            <person name="Hainaut M."/>
            <person name="Levati E."/>
            <person name="Barry K.W."/>
            <person name="Belfiori B."/>
            <person name="Cichocki N."/>
            <person name="Clum A."/>
            <person name="Dockter R.B."/>
            <person name="Fauchery L."/>
            <person name="Guy J."/>
            <person name="Iotti M."/>
            <person name="Le Tacon F."/>
            <person name="Lindquist E.A."/>
            <person name="Lipzen A."/>
            <person name="Malagnac F."/>
            <person name="Mello A."/>
            <person name="Molinier V."/>
            <person name="Miyauchi S."/>
            <person name="Poulain J."/>
            <person name="Riccioni C."/>
            <person name="Rubini A."/>
            <person name="Sitrit Y."/>
            <person name="Splivallo R."/>
            <person name="Traeger S."/>
            <person name="Wang M."/>
            <person name="Zifcakova L."/>
            <person name="Wipf D."/>
            <person name="Zambonelli A."/>
            <person name="Paolocci F."/>
            <person name="Nowrousian M."/>
            <person name="Ottonello S."/>
            <person name="Baldrian P."/>
            <person name="Spatafora J.W."/>
            <person name="Henrissat B."/>
            <person name="Nagy L.G."/>
            <person name="Aury J.M."/>
            <person name="Wincker P."/>
            <person name="Grigoriev I.V."/>
            <person name="Bonfante P."/>
            <person name="Martin F.M."/>
        </authorList>
    </citation>
    <scope>NUCLEOTIDE SEQUENCE [LARGE SCALE GENOMIC DNA]</scope>
    <source>
        <strain evidence="2 3">RN42</strain>
    </source>
</reference>
<evidence type="ECO:0000256" key="1">
    <source>
        <dbReference type="SAM" id="MobiDB-lite"/>
    </source>
</evidence>
<name>A0A3N4IEA5_ASCIM</name>
<organism evidence="2 3">
    <name type="scientific">Ascobolus immersus RN42</name>
    <dbReference type="NCBI Taxonomy" id="1160509"/>
    <lineage>
        <taxon>Eukaryota</taxon>
        <taxon>Fungi</taxon>
        <taxon>Dikarya</taxon>
        <taxon>Ascomycota</taxon>
        <taxon>Pezizomycotina</taxon>
        <taxon>Pezizomycetes</taxon>
        <taxon>Pezizales</taxon>
        <taxon>Ascobolaceae</taxon>
        <taxon>Ascobolus</taxon>
    </lineage>
</organism>
<keyword evidence="3" id="KW-1185">Reference proteome</keyword>
<gene>
    <name evidence="2" type="ORF">BJ508DRAFT_413986</name>
</gene>